<dbReference type="PANTHER" id="PTHR10000:SF8">
    <property type="entry name" value="HAD SUPERFAMILY HYDROLASE-LIKE, TYPE 3"/>
    <property type="match status" value="1"/>
</dbReference>
<dbReference type="NCBIfam" id="TIGR01484">
    <property type="entry name" value="HAD-SF-IIB"/>
    <property type="match status" value="1"/>
</dbReference>
<dbReference type="PANTHER" id="PTHR10000">
    <property type="entry name" value="PHOSPHOSERINE PHOSPHATASE"/>
    <property type="match status" value="1"/>
</dbReference>
<gene>
    <name evidence="1" type="primary">cof_2</name>
    <name evidence="1" type="ORF">NCTC10723_01217</name>
</gene>
<protein>
    <submittedName>
        <fullName evidence="1">HMP-PP phosphatase</fullName>
        <ecNumber evidence="1">3.6.1.-</ecNumber>
    </submittedName>
</protein>
<evidence type="ECO:0000313" key="1">
    <source>
        <dbReference type="EMBL" id="STO31758.1"/>
    </source>
</evidence>
<dbReference type="SFLD" id="SFLDS00003">
    <property type="entry name" value="Haloacid_Dehalogenase"/>
    <property type="match status" value="1"/>
</dbReference>
<keyword evidence="1" id="KW-0378">Hydrolase</keyword>
<dbReference type="EMBL" id="UGGU01000003">
    <property type="protein sequence ID" value="STO31758.1"/>
    <property type="molecule type" value="Genomic_DNA"/>
</dbReference>
<proteinExistence type="predicted"/>
<dbReference type="RefSeq" id="WP_115270356.1">
    <property type="nucleotide sequence ID" value="NZ_UGGU01000003.1"/>
</dbReference>
<dbReference type="GO" id="GO:0000287">
    <property type="term" value="F:magnesium ion binding"/>
    <property type="evidence" value="ECO:0007669"/>
    <property type="project" value="TreeGrafter"/>
</dbReference>
<accession>A0A377GXS4</accession>
<dbReference type="PROSITE" id="PS01229">
    <property type="entry name" value="COF_2"/>
    <property type="match status" value="1"/>
</dbReference>
<dbReference type="Gene3D" id="3.30.1240.10">
    <property type="match status" value="1"/>
</dbReference>
<evidence type="ECO:0000313" key="2">
    <source>
        <dbReference type="Proteomes" id="UP000255328"/>
    </source>
</evidence>
<dbReference type="CDD" id="cd07516">
    <property type="entry name" value="HAD_Pase"/>
    <property type="match status" value="1"/>
</dbReference>
<name>A0A377GXS4_9FUSO</name>
<reference evidence="1 2" key="1">
    <citation type="submission" date="2018-06" db="EMBL/GenBank/DDBJ databases">
        <authorList>
            <consortium name="Pathogen Informatics"/>
            <person name="Doyle S."/>
        </authorList>
    </citation>
    <scope>NUCLEOTIDE SEQUENCE [LARGE SCALE GENOMIC DNA]</scope>
    <source>
        <strain evidence="1 2">NCTC10723</strain>
    </source>
</reference>
<dbReference type="GO" id="GO:0005829">
    <property type="term" value="C:cytosol"/>
    <property type="evidence" value="ECO:0007669"/>
    <property type="project" value="TreeGrafter"/>
</dbReference>
<dbReference type="InterPro" id="IPR023214">
    <property type="entry name" value="HAD_sf"/>
</dbReference>
<sequence length="260" mass="29524">MKFVVSDLDGTLLYSHNIISEYTINTLNKLVRKNINFAIATGRGRQGVQTILKQLGLKPYLICNNGANIYTPEGECIFDKRIPQNTVTKILKEIRKNNLFYSAFQNNYYFHSKEEPVENFTTRSLFTEIAVEKEEDIPDLNKIIVTNDNPEILVRLVKLLKDKFSSLAEIMLSQPTCLDIAPKHCSKGTGIQNLAKIFNLNTNDFMAFGDGENDLEMLKTVGYPVIMKNSQEILKASFSCVTLSNKEDGVAKYLEKFFNL</sequence>
<keyword evidence="2" id="KW-1185">Reference proteome</keyword>
<dbReference type="InterPro" id="IPR000150">
    <property type="entry name" value="Cof"/>
</dbReference>
<dbReference type="Pfam" id="PF08282">
    <property type="entry name" value="Hydrolase_3"/>
    <property type="match status" value="1"/>
</dbReference>
<dbReference type="EC" id="3.6.1.-" evidence="1"/>
<dbReference type="OrthoDB" id="9790031at2"/>
<dbReference type="Proteomes" id="UP000255328">
    <property type="component" value="Unassembled WGS sequence"/>
</dbReference>
<dbReference type="InterPro" id="IPR006379">
    <property type="entry name" value="HAD-SF_hydro_IIB"/>
</dbReference>
<dbReference type="NCBIfam" id="TIGR00099">
    <property type="entry name" value="Cof-subfamily"/>
    <property type="match status" value="1"/>
</dbReference>
<organism evidence="1 2">
    <name type="scientific">Fusobacterium necrogenes</name>
    <dbReference type="NCBI Taxonomy" id="858"/>
    <lineage>
        <taxon>Bacteria</taxon>
        <taxon>Fusobacteriati</taxon>
        <taxon>Fusobacteriota</taxon>
        <taxon>Fusobacteriia</taxon>
        <taxon>Fusobacteriales</taxon>
        <taxon>Fusobacteriaceae</taxon>
        <taxon>Fusobacterium</taxon>
    </lineage>
</organism>
<dbReference type="Gene3D" id="3.40.50.1000">
    <property type="entry name" value="HAD superfamily/HAD-like"/>
    <property type="match status" value="1"/>
</dbReference>
<dbReference type="InterPro" id="IPR036412">
    <property type="entry name" value="HAD-like_sf"/>
</dbReference>
<dbReference type="GO" id="GO:0016791">
    <property type="term" value="F:phosphatase activity"/>
    <property type="evidence" value="ECO:0007669"/>
    <property type="project" value="UniProtKB-ARBA"/>
</dbReference>
<dbReference type="AlphaFoldDB" id="A0A377GXS4"/>
<dbReference type="SFLD" id="SFLDG01144">
    <property type="entry name" value="C2.B.4:_PGP_Like"/>
    <property type="match status" value="1"/>
</dbReference>
<dbReference type="SFLD" id="SFLDG01140">
    <property type="entry name" value="C2.B:_Phosphomannomutase_and_P"/>
    <property type="match status" value="1"/>
</dbReference>
<dbReference type="SUPFAM" id="SSF56784">
    <property type="entry name" value="HAD-like"/>
    <property type="match status" value="1"/>
</dbReference>